<keyword evidence="3" id="KW-1185">Reference proteome</keyword>
<feature type="domain" description="ABC toxin N-terminal" evidence="1">
    <location>
        <begin position="394"/>
        <end position="450"/>
    </location>
</feature>
<organism evidence="2 3">
    <name type="scientific">Metarhizium brunneum</name>
    <dbReference type="NCBI Taxonomy" id="500148"/>
    <lineage>
        <taxon>Eukaryota</taxon>
        <taxon>Fungi</taxon>
        <taxon>Dikarya</taxon>
        <taxon>Ascomycota</taxon>
        <taxon>Pezizomycotina</taxon>
        <taxon>Sordariomycetes</taxon>
        <taxon>Hypocreomycetidae</taxon>
        <taxon>Hypocreales</taxon>
        <taxon>Clavicipitaceae</taxon>
        <taxon>Metarhizium</taxon>
    </lineage>
</organism>
<dbReference type="InterPro" id="IPR046839">
    <property type="entry name" value="ABC_toxin_N"/>
</dbReference>
<dbReference type="Proteomes" id="UP000510686">
    <property type="component" value="Chromosome 2"/>
</dbReference>
<evidence type="ECO:0000313" key="3">
    <source>
        <dbReference type="Proteomes" id="UP000510686"/>
    </source>
</evidence>
<protein>
    <recommendedName>
        <fullName evidence="1">ABC toxin N-terminal domain-containing protein</fullName>
    </recommendedName>
</protein>
<evidence type="ECO:0000259" key="1">
    <source>
        <dbReference type="Pfam" id="PF20220"/>
    </source>
</evidence>
<proteinExistence type="predicted"/>
<dbReference type="Pfam" id="PF20220">
    <property type="entry name" value="ABC_toxin_N"/>
    <property type="match status" value="1"/>
</dbReference>
<gene>
    <name evidence="2" type="ORF">G6M90_00g045790</name>
</gene>
<dbReference type="GeneID" id="26242047"/>
<evidence type="ECO:0000313" key="2">
    <source>
        <dbReference type="EMBL" id="QLI66518.1"/>
    </source>
</evidence>
<sequence>MLSPSVAKDVVDVVEGTASITITNNSITISVLAQTFRLNVSDVIVAFKELVPDSKPNDREQKIATRRKQGMVWMVPELKRRATDTLVTDSLATRFPDAPSQLVQQLLAAKDPTPLPGVPDPTNATYLQSLKGFYTSLKDYWSGATIAIRGQDCPFTSIPGPDVKRFTTPQHLQQGNVALVEWMDGLQLEYLSYSTSGGEVSLKDSLVCPIKLASLVCLTLGHLGRCMDVAKMLSLEPEEVGFHLGQGINFSRVDVAKLLRLRSFANIRTQFSTSGVATLIAYVKYLERLSNGLKTDTIDKLVAEKKQLTLIDASDNSAFFTTCWPMAIVKDLAKTFFDGDLYSLQQLTEACSLSKDLGVPITTLQELKTALSSSSASTSGGALARAKEVVIPRQQHVLQEYIIRLPVFVNRGIITTGDLSADFLMDLQMGPPMETSRIGQAIASAQFFIQ</sequence>
<dbReference type="RefSeq" id="XP_014544706.2">
    <property type="nucleotide sequence ID" value="XM_014689220.2"/>
</dbReference>
<dbReference type="OrthoDB" id="4890633at2759"/>
<dbReference type="AlphaFoldDB" id="A0A7D5UTP7"/>
<reference evidence="2 3" key="1">
    <citation type="submission" date="2020-07" db="EMBL/GenBank/DDBJ databases">
        <title>Telomere length de novo assembly of all 7 chromosomes of the fungus, Metarhizium brunneum, using a novel assembly pipeline.</title>
        <authorList>
            <person name="Saud z."/>
            <person name="Kortsinoglou A."/>
            <person name="Kouvelis V.N."/>
            <person name="Butt T.M."/>
        </authorList>
    </citation>
    <scope>NUCLEOTIDE SEQUENCE [LARGE SCALE GENOMIC DNA]</scope>
    <source>
        <strain evidence="2 3">4556</strain>
    </source>
</reference>
<accession>A0A7D5UTP7</accession>
<dbReference type="EMBL" id="CP058933">
    <property type="protein sequence ID" value="QLI66518.1"/>
    <property type="molecule type" value="Genomic_DNA"/>
</dbReference>
<name>A0A7D5UTP7_9HYPO</name>
<dbReference type="KEGG" id="mbrn:26242047"/>